<dbReference type="GO" id="GO:0005634">
    <property type="term" value="C:nucleus"/>
    <property type="evidence" value="ECO:0007669"/>
    <property type="project" value="TreeGrafter"/>
</dbReference>
<dbReference type="PROSITE" id="PS51371">
    <property type="entry name" value="CBS"/>
    <property type="match status" value="4"/>
</dbReference>
<dbReference type="SUPFAM" id="SSF54631">
    <property type="entry name" value="CBS-domain pair"/>
    <property type="match status" value="2"/>
</dbReference>
<feature type="region of interest" description="Disordered" evidence="5">
    <location>
        <begin position="1"/>
        <end position="42"/>
    </location>
</feature>
<organism evidence="7 8">
    <name type="scientific">Filobasidium floriforme</name>
    <dbReference type="NCBI Taxonomy" id="5210"/>
    <lineage>
        <taxon>Eukaryota</taxon>
        <taxon>Fungi</taxon>
        <taxon>Dikarya</taxon>
        <taxon>Basidiomycota</taxon>
        <taxon>Agaricomycotina</taxon>
        <taxon>Tremellomycetes</taxon>
        <taxon>Filobasidiales</taxon>
        <taxon>Filobasidiaceae</taxon>
        <taxon>Filobasidium</taxon>
    </lineage>
</organism>
<dbReference type="GO" id="GO:0016208">
    <property type="term" value="F:AMP binding"/>
    <property type="evidence" value="ECO:0007669"/>
    <property type="project" value="TreeGrafter"/>
</dbReference>
<gene>
    <name evidence="7" type="ORF">FFLO_04948</name>
</gene>
<evidence type="ECO:0000256" key="4">
    <source>
        <dbReference type="PROSITE-ProRule" id="PRU00703"/>
    </source>
</evidence>
<proteinExistence type="inferred from homology"/>
<evidence type="ECO:0000313" key="8">
    <source>
        <dbReference type="Proteomes" id="UP000812966"/>
    </source>
</evidence>
<feature type="domain" description="CBS" evidence="6">
    <location>
        <begin position="152"/>
        <end position="214"/>
    </location>
</feature>
<feature type="domain" description="CBS" evidence="6">
    <location>
        <begin position="67"/>
        <end position="125"/>
    </location>
</feature>
<dbReference type="SMART" id="SM00116">
    <property type="entry name" value="CBS"/>
    <property type="match status" value="4"/>
</dbReference>
<dbReference type="CDD" id="cd04618">
    <property type="entry name" value="CBS_euAMPK_gamma-like_repeat1"/>
    <property type="match status" value="1"/>
</dbReference>
<keyword evidence="2" id="KW-0677">Repeat</keyword>
<dbReference type="EMBL" id="JABELV010000114">
    <property type="protein sequence ID" value="KAG7530585.1"/>
    <property type="molecule type" value="Genomic_DNA"/>
</dbReference>
<comment type="caution">
    <text evidence="7">The sequence shown here is derived from an EMBL/GenBank/DDBJ whole genome shotgun (WGS) entry which is preliminary data.</text>
</comment>
<dbReference type="InterPro" id="IPR050511">
    <property type="entry name" value="AMPK_gamma/SDS23_families"/>
</dbReference>
<dbReference type="OrthoDB" id="286637at2759"/>
<evidence type="ECO:0000256" key="1">
    <source>
        <dbReference type="ARBA" id="ARBA00006750"/>
    </source>
</evidence>
<dbReference type="GO" id="GO:0031588">
    <property type="term" value="C:nucleotide-activated protein kinase complex"/>
    <property type="evidence" value="ECO:0007669"/>
    <property type="project" value="TreeGrafter"/>
</dbReference>
<dbReference type="Gene3D" id="3.10.580.10">
    <property type="entry name" value="CBS-domain"/>
    <property type="match status" value="2"/>
</dbReference>
<feature type="domain" description="CBS" evidence="6">
    <location>
        <begin position="237"/>
        <end position="299"/>
    </location>
</feature>
<dbReference type="PANTHER" id="PTHR13780:SF35">
    <property type="entry name" value="LD22662P"/>
    <property type="match status" value="1"/>
</dbReference>
<dbReference type="Proteomes" id="UP000812966">
    <property type="component" value="Unassembled WGS sequence"/>
</dbReference>
<dbReference type="AlphaFoldDB" id="A0A8K0JK10"/>
<dbReference type="InterPro" id="IPR046342">
    <property type="entry name" value="CBS_dom_sf"/>
</dbReference>
<keyword evidence="3 4" id="KW-0129">CBS domain</keyword>
<evidence type="ECO:0000256" key="2">
    <source>
        <dbReference type="ARBA" id="ARBA00022737"/>
    </source>
</evidence>
<evidence type="ECO:0000256" key="5">
    <source>
        <dbReference type="SAM" id="MobiDB-lite"/>
    </source>
</evidence>
<sequence>MPARRPSHTMQTFGFNHPTAPPSHLPVASTSTSESTTPKRKKLTHAEALEQIRTFLRSQSSYDVFPVSFRLIVLDHHLVVKKALNTMLQNGVVSAPLWDSEKSQFAGMFTVSDLIHLIQYYYHTTTYEDAAADVDHFRLQSIRDIEKAIRVPPPPLLSVHPMRPLFEACKLLIQTHARRLPLIDTDDQTGKEVVLSVLTQYRVLKFMAVNCRETIHLDQTLRSLNIGTYCNPSPEHDNPYYPIATATMQTAVFDVVHMFSELGISAVPIVDANGKVINLYETVDVITLLKLGTYQALDLTIAQALARRPVDFEGVLTCGPESSLASVFALIRMRRIHRLVVIDDGRPKEGESEQDAKQRKGRLLGLISLSDVLRHVIGSDVEIGGGGVGAVPVETLLAGGTAQGKAPRADRAAAQAAIRRDAELRGEFPS</sequence>
<evidence type="ECO:0000256" key="3">
    <source>
        <dbReference type="ARBA" id="ARBA00023122"/>
    </source>
</evidence>
<name>A0A8K0JK10_9TREE</name>
<protein>
    <recommendedName>
        <fullName evidence="6">CBS domain-containing protein</fullName>
    </recommendedName>
</protein>
<feature type="domain" description="CBS" evidence="6">
    <location>
        <begin position="310"/>
        <end position="383"/>
    </location>
</feature>
<comment type="similarity">
    <text evidence="1">Belongs to the 5'-AMP-activated protein kinase gamma subunit family.</text>
</comment>
<dbReference type="GO" id="GO:0005737">
    <property type="term" value="C:cytoplasm"/>
    <property type="evidence" value="ECO:0007669"/>
    <property type="project" value="TreeGrafter"/>
</dbReference>
<dbReference type="CDD" id="cd04641">
    <property type="entry name" value="CBS_euAMPK_gamma-like_repeat2"/>
    <property type="match status" value="1"/>
</dbReference>
<dbReference type="GO" id="GO:0019887">
    <property type="term" value="F:protein kinase regulator activity"/>
    <property type="evidence" value="ECO:0007669"/>
    <property type="project" value="TreeGrafter"/>
</dbReference>
<dbReference type="Pfam" id="PF00571">
    <property type="entry name" value="CBS"/>
    <property type="match status" value="3"/>
</dbReference>
<dbReference type="GO" id="GO:0019901">
    <property type="term" value="F:protein kinase binding"/>
    <property type="evidence" value="ECO:0007669"/>
    <property type="project" value="TreeGrafter"/>
</dbReference>
<dbReference type="InterPro" id="IPR000644">
    <property type="entry name" value="CBS_dom"/>
</dbReference>
<evidence type="ECO:0000259" key="6">
    <source>
        <dbReference type="PROSITE" id="PS51371"/>
    </source>
</evidence>
<reference evidence="7" key="1">
    <citation type="submission" date="2020-04" db="EMBL/GenBank/DDBJ databases">
        <title>Analysis of mating type loci in Filobasidium floriforme.</title>
        <authorList>
            <person name="Nowrousian M."/>
        </authorList>
    </citation>
    <scope>NUCLEOTIDE SEQUENCE</scope>
    <source>
        <strain evidence="7">CBS 6242</strain>
    </source>
</reference>
<evidence type="ECO:0000313" key="7">
    <source>
        <dbReference type="EMBL" id="KAG7530585.1"/>
    </source>
</evidence>
<accession>A0A8K0JK10</accession>
<keyword evidence="8" id="KW-1185">Reference proteome</keyword>
<dbReference type="PANTHER" id="PTHR13780">
    <property type="entry name" value="AMP-ACTIVATED PROTEIN KINASE, GAMMA REGULATORY SUBUNIT"/>
    <property type="match status" value="1"/>
</dbReference>